<proteinExistence type="predicted"/>
<comment type="caution">
    <text evidence="2">The sequence shown here is derived from an EMBL/GenBank/DDBJ whole genome shotgun (WGS) entry which is preliminary data.</text>
</comment>
<evidence type="ECO:0000313" key="2">
    <source>
        <dbReference type="EMBL" id="KAK5642031.1"/>
    </source>
</evidence>
<dbReference type="Proteomes" id="UP001329430">
    <property type="component" value="Chromosome 6"/>
</dbReference>
<evidence type="ECO:0000256" key="1">
    <source>
        <dbReference type="SAM" id="MobiDB-lite"/>
    </source>
</evidence>
<dbReference type="EMBL" id="JAVRBK010000006">
    <property type="protein sequence ID" value="KAK5642031.1"/>
    <property type="molecule type" value="Genomic_DNA"/>
</dbReference>
<organism evidence="2 3">
    <name type="scientific">Pyrocoelia pectoralis</name>
    <dbReference type="NCBI Taxonomy" id="417401"/>
    <lineage>
        <taxon>Eukaryota</taxon>
        <taxon>Metazoa</taxon>
        <taxon>Ecdysozoa</taxon>
        <taxon>Arthropoda</taxon>
        <taxon>Hexapoda</taxon>
        <taxon>Insecta</taxon>
        <taxon>Pterygota</taxon>
        <taxon>Neoptera</taxon>
        <taxon>Endopterygota</taxon>
        <taxon>Coleoptera</taxon>
        <taxon>Polyphaga</taxon>
        <taxon>Elateriformia</taxon>
        <taxon>Elateroidea</taxon>
        <taxon>Lampyridae</taxon>
        <taxon>Lampyrinae</taxon>
        <taxon>Pyrocoelia</taxon>
    </lineage>
</organism>
<gene>
    <name evidence="2" type="ORF">RI129_008198</name>
</gene>
<protein>
    <submittedName>
        <fullName evidence="2">Uncharacterized protein</fullName>
    </submittedName>
</protein>
<keyword evidence="3" id="KW-1185">Reference proteome</keyword>
<feature type="region of interest" description="Disordered" evidence="1">
    <location>
        <begin position="299"/>
        <end position="333"/>
    </location>
</feature>
<reference evidence="2 3" key="1">
    <citation type="journal article" date="2024" name="Insects">
        <title>An Improved Chromosome-Level Genome Assembly of the Firefly Pyrocoelia pectoralis.</title>
        <authorList>
            <person name="Fu X."/>
            <person name="Meyer-Rochow V.B."/>
            <person name="Ballantyne L."/>
            <person name="Zhu X."/>
        </authorList>
    </citation>
    <scope>NUCLEOTIDE SEQUENCE [LARGE SCALE GENOMIC DNA]</scope>
    <source>
        <strain evidence="2">XCY_ONT2</strain>
    </source>
</reference>
<evidence type="ECO:0000313" key="3">
    <source>
        <dbReference type="Proteomes" id="UP001329430"/>
    </source>
</evidence>
<name>A0AAN7VBI8_9COLE</name>
<accession>A0AAN7VBI8</accession>
<sequence>MWDKYQITKQINELERLKVQIYSKPPPKYLSFGNTINRVDRAGFTKKQYINYLATPHHYVTEPEPNPIVELRKKLKPHKCSARLVELAKPTKNRVYNTWHDYWYQLPGEVIERLDALLRTDRTLDPKYARCCFRDLDRRRRREKRMRQQRRKKKKRLDRNEEWLKMEIDLTVGYMISFLEHDPLVTLSYKQTLVSNVIMDLLVKHRHLKCKPMRNSNNLYQRSIVDVVDQLSAWIDSIARFIDEGEGEDALERFKLPPLPPLPAFKELPSVSKTSGAYEGEGDLYSLKGYGLLGSDGGKISTSGDDGEMSTRTEGGKISTRADDDDEMSTPAVDTDEDLTNALLDILGQSGVDFKESIDKDNLPGVSYQDVYSRIEKLNSEEKKAKQELVENAIAEWAVTSDPDKVDEKMRATIHDTAGLISECLTKDDRTMETSTAGEESEFSGSKIPPLYSIAEDTELDVTTDYDEASDVRSWAEKGKAYEDEGLDALVVTKPLTVDRTSSAQDIVPQVEEIMGAKEMMATRADIPSMIPKHKPSKVFEHAPDTICCLTIKVWAVWLLEVASNAQSWSKWLSDIISEIRTTARILRGEVLDSNGQPVLFYKEDWRQFVEKVEKMIISWRQYSMHVKDLTDKIIQNFHGKRITCCPKCLEDNLIENIAVAHDISQQLAEAMNTASYWRRWLDSIVMETNRLTSPSLTQSQSISESSSYGTFELIEIQLPRNRDSVESIYEIEEIQWTRR</sequence>
<dbReference type="AlphaFoldDB" id="A0AAN7VBI8"/>
<feature type="compositionally biased region" description="Acidic residues" evidence="1">
    <location>
        <begin position="323"/>
        <end position="333"/>
    </location>
</feature>